<organism evidence="2 3">
    <name type="scientific">Hymenochirus boettgeri</name>
    <name type="common">Congo dwarf clawed frog</name>
    <dbReference type="NCBI Taxonomy" id="247094"/>
    <lineage>
        <taxon>Eukaryota</taxon>
        <taxon>Metazoa</taxon>
        <taxon>Chordata</taxon>
        <taxon>Craniata</taxon>
        <taxon>Vertebrata</taxon>
        <taxon>Euteleostomi</taxon>
        <taxon>Amphibia</taxon>
        <taxon>Batrachia</taxon>
        <taxon>Anura</taxon>
        <taxon>Pipoidea</taxon>
        <taxon>Pipidae</taxon>
        <taxon>Pipinae</taxon>
        <taxon>Hymenochirus</taxon>
    </lineage>
</organism>
<accession>A0A8T2J6S8</accession>
<dbReference type="AlphaFoldDB" id="A0A8T2J6S8"/>
<feature type="region of interest" description="Disordered" evidence="1">
    <location>
        <begin position="72"/>
        <end position="110"/>
    </location>
</feature>
<evidence type="ECO:0000256" key="1">
    <source>
        <dbReference type="SAM" id="MobiDB-lite"/>
    </source>
</evidence>
<protein>
    <submittedName>
        <fullName evidence="2">Uncharacterized protein</fullName>
    </submittedName>
</protein>
<evidence type="ECO:0000313" key="2">
    <source>
        <dbReference type="EMBL" id="KAG8439164.1"/>
    </source>
</evidence>
<dbReference type="EMBL" id="JAACNH010000006">
    <property type="protein sequence ID" value="KAG8439164.1"/>
    <property type="molecule type" value="Genomic_DNA"/>
</dbReference>
<comment type="caution">
    <text evidence="2">The sequence shown here is derived from an EMBL/GenBank/DDBJ whole genome shotgun (WGS) entry which is preliminary data.</text>
</comment>
<keyword evidence="3" id="KW-1185">Reference proteome</keyword>
<name>A0A8T2J6S8_9PIPI</name>
<feature type="compositionally biased region" description="Polar residues" evidence="1">
    <location>
        <begin position="72"/>
        <end position="81"/>
    </location>
</feature>
<evidence type="ECO:0000313" key="3">
    <source>
        <dbReference type="Proteomes" id="UP000812440"/>
    </source>
</evidence>
<reference evidence="2" key="1">
    <citation type="thesis" date="2020" institute="ProQuest LLC" country="789 East Eisenhower Parkway, Ann Arbor, MI, USA">
        <title>Comparative Genomics and Chromosome Evolution.</title>
        <authorList>
            <person name="Mudd A.B."/>
        </authorList>
    </citation>
    <scope>NUCLEOTIDE SEQUENCE</scope>
    <source>
        <strain evidence="2">Female2</strain>
        <tissue evidence="2">Blood</tissue>
    </source>
</reference>
<proteinExistence type="predicted"/>
<feature type="region of interest" description="Disordered" evidence="1">
    <location>
        <begin position="35"/>
        <end position="54"/>
    </location>
</feature>
<gene>
    <name evidence="2" type="ORF">GDO86_005398</name>
</gene>
<dbReference type="Proteomes" id="UP000812440">
    <property type="component" value="Chromosome 3"/>
</dbReference>
<sequence>MFMWSLATIQKQLKICILLIPVLIHRALVWLQTPQGSGSTENATPKIKRSVSRLSLSRRHILKISTDKNHTATAVTTNPGASNVIRKGPLSPVQISPSPDKKTKHYSRGA</sequence>